<name>A0A3E0HGL6_9PSEU</name>
<accession>A0A3E0HGL6</accession>
<evidence type="ECO:0000313" key="2">
    <source>
        <dbReference type="Proteomes" id="UP000256269"/>
    </source>
</evidence>
<dbReference type="OrthoDB" id="3689408at2"/>
<sequence>MTTLRPAGADDPIDELDLRILAAVRDLWTAADPPPADLVDRCRCAVALSGLRFAPKSVAVCRQRTGSEDVGRITFDSDSLTISLSVGVNRDGTVRMDGRLSPPGSHDVELRTPDQRLCTRSDVHGRFTINGLRHGPAHLVVSATDVSLTTPSITL</sequence>
<evidence type="ECO:0000313" key="1">
    <source>
        <dbReference type="EMBL" id="REH44823.1"/>
    </source>
</evidence>
<reference evidence="1 2" key="1">
    <citation type="submission" date="2018-08" db="EMBL/GenBank/DDBJ databases">
        <title>Genomic Encyclopedia of Archaeal and Bacterial Type Strains, Phase II (KMG-II): from individual species to whole genera.</title>
        <authorList>
            <person name="Goeker M."/>
        </authorList>
    </citation>
    <scope>NUCLEOTIDE SEQUENCE [LARGE SCALE GENOMIC DNA]</scope>
    <source>
        <strain evidence="1 2">DSM 45791</strain>
    </source>
</reference>
<gene>
    <name evidence="1" type="ORF">BCF44_108303</name>
</gene>
<dbReference type="AlphaFoldDB" id="A0A3E0HGL6"/>
<dbReference type="EMBL" id="QUNO01000008">
    <property type="protein sequence ID" value="REH44823.1"/>
    <property type="molecule type" value="Genomic_DNA"/>
</dbReference>
<comment type="caution">
    <text evidence="1">The sequence shown here is derived from an EMBL/GenBank/DDBJ whole genome shotgun (WGS) entry which is preliminary data.</text>
</comment>
<proteinExistence type="predicted"/>
<keyword evidence="2" id="KW-1185">Reference proteome</keyword>
<protein>
    <recommendedName>
        <fullName evidence="3">Carboxypeptidase regulatory-like domain-containing protein</fullName>
    </recommendedName>
</protein>
<organism evidence="1 2">
    <name type="scientific">Kutzneria buriramensis</name>
    <dbReference type="NCBI Taxonomy" id="1045776"/>
    <lineage>
        <taxon>Bacteria</taxon>
        <taxon>Bacillati</taxon>
        <taxon>Actinomycetota</taxon>
        <taxon>Actinomycetes</taxon>
        <taxon>Pseudonocardiales</taxon>
        <taxon>Pseudonocardiaceae</taxon>
        <taxon>Kutzneria</taxon>
    </lineage>
</organism>
<evidence type="ECO:0008006" key="3">
    <source>
        <dbReference type="Google" id="ProtNLM"/>
    </source>
</evidence>
<dbReference type="Proteomes" id="UP000256269">
    <property type="component" value="Unassembled WGS sequence"/>
</dbReference>
<dbReference type="RefSeq" id="WP_116176738.1">
    <property type="nucleotide sequence ID" value="NZ_CP144375.1"/>
</dbReference>